<dbReference type="Gene3D" id="4.10.240.10">
    <property type="entry name" value="Zn(2)-C6 fungal-type DNA-binding domain"/>
    <property type="match status" value="2"/>
</dbReference>
<dbReference type="InterPro" id="IPR001138">
    <property type="entry name" value="Zn2Cys6_DnaBD"/>
</dbReference>
<dbReference type="InterPro" id="IPR036864">
    <property type="entry name" value="Zn2-C6_fun-type_DNA-bd_sf"/>
</dbReference>
<dbReference type="PROSITE" id="PS50048">
    <property type="entry name" value="ZN2_CY6_FUNGAL_2"/>
    <property type="match status" value="2"/>
</dbReference>
<evidence type="ECO:0000256" key="2">
    <source>
        <dbReference type="ARBA" id="ARBA00022723"/>
    </source>
</evidence>
<dbReference type="GO" id="GO:0000981">
    <property type="term" value="F:DNA-binding transcription factor activity, RNA polymerase II-specific"/>
    <property type="evidence" value="ECO:0007669"/>
    <property type="project" value="InterPro"/>
</dbReference>
<evidence type="ECO:0000313" key="9">
    <source>
        <dbReference type="Proteomes" id="UP000031575"/>
    </source>
</evidence>
<accession>A0A0C2FFH4</accession>
<reference evidence="8 9" key="1">
    <citation type="journal article" date="2014" name="BMC Genomics">
        <title>Comparative genomics of the major fungal agents of human and animal Sporotrichosis: Sporothrix schenckii and Sporothrix brasiliensis.</title>
        <authorList>
            <person name="Teixeira M.M."/>
            <person name="de Almeida L.G."/>
            <person name="Kubitschek-Barreira P."/>
            <person name="Alves F.L."/>
            <person name="Kioshima E.S."/>
            <person name="Abadio A.K."/>
            <person name="Fernandes L."/>
            <person name="Derengowski L.S."/>
            <person name="Ferreira K.S."/>
            <person name="Souza R.C."/>
            <person name="Ruiz J.C."/>
            <person name="de Andrade N.C."/>
            <person name="Paes H.C."/>
            <person name="Nicola A.M."/>
            <person name="Albuquerque P."/>
            <person name="Gerber A.L."/>
            <person name="Martins V.P."/>
            <person name="Peconick L.D."/>
            <person name="Neto A.V."/>
            <person name="Chaucanez C.B."/>
            <person name="Silva P.A."/>
            <person name="Cunha O.L."/>
            <person name="de Oliveira F.F."/>
            <person name="dos Santos T.C."/>
            <person name="Barros A.L."/>
            <person name="Soares M.A."/>
            <person name="de Oliveira L.M."/>
            <person name="Marini M.M."/>
            <person name="Villalobos-Duno H."/>
            <person name="Cunha M.M."/>
            <person name="de Hoog S."/>
            <person name="da Silveira J.F."/>
            <person name="Henrissat B."/>
            <person name="Nino-Vega G.A."/>
            <person name="Cisalpino P.S."/>
            <person name="Mora-Montes H.M."/>
            <person name="Almeida S.R."/>
            <person name="Stajich J.E."/>
            <person name="Lopes-Bezerra L.M."/>
            <person name="Vasconcelos A.T."/>
            <person name="Felipe M.S."/>
        </authorList>
    </citation>
    <scope>NUCLEOTIDE SEQUENCE [LARGE SCALE GENOMIC DNA]</scope>
    <source>
        <strain evidence="8 9">5110</strain>
    </source>
</reference>
<keyword evidence="9" id="KW-1185">Reference proteome</keyword>
<evidence type="ECO:0000256" key="3">
    <source>
        <dbReference type="ARBA" id="ARBA00023015"/>
    </source>
</evidence>
<feature type="region of interest" description="Disordered" evidence="6">
    <location>
        <begin position="617"/>
        <end position="641"/>
    </location>
</feature>
<dbReference type="GO" id="GO:0006351">
    <property type="term" value="P:DNA-templated transcription"/>
    <property type="evidence" value="ECO:0007669"/>
    <property type="project" value="InterPro"/>
</dbReference>
<dbReference type="CDD" id="cd12148">
    <property type="entry name" value="fungal_TF_MHR"/>
    <property type="match status" value="1"/>
</dbReference>
<dbReference type="InterPro" id="IPR050815">
    <property type="entry name" value="TF_fung"/>
</dbReference>
<protein>
    <recommendedName>
        <fullName evidence="7">Zn(2)-C6 fungal-type domain-containing protein</fullName>
    </recommendedName>
</protein>
<feature type="region of interest" description="Disordered" evidence="6">
    <location>
        <begin position="678"/>
        <end position="698"/>
    </location>
</feature>
<dbReference type="PANTHER" id="PTHR47338:SF7">
    <property type="entry name" value="ZN(II)2CYS6 TRANSCRIPTION FACTOR (EUROFUNG)"/>
    <property type="match status" value="1"/>
</dbReference>
<gene>
    <name evidence="8" type="ORF">SPBR_00207</name>
</gene>
<name>A0A0C2FFH4_9PEZI</name>
<dbReference type="AlphaFoldDB" id="A0A0C2FFH4"/>
<comment type="caution">
    <text evidence="8">The sequence shown here is derived from an EMBL/GenBank/DDBJ whole genome shotgun (WGS) entry which is preliminary data.</text>
</comment>
<dbReference type="GeneID" id="63673448"/>
<keyword evidence="2" id="KW-0479">Metal-binding</keyword>
<keyword evidence="5" id="KW-0539">Nucleus</keyword>
<dbReference type="RefSeq" id="XP_040617893.1">
    <property type="nucleotide sequence ID" value="XM_040758527.1"/>
</dbReference>
<dbReference type="OrthoDB" id="5239863at2759"/>
<evidence type="ECO:0000259" key="7">
    <source>
        <dbReference type="PROSITE" id="PS50048"/>
    </source>
</evidence>
<dbReference type="SMART" id="SM00066">
    <property type="entry name" value="GAL4"/>
    <property type="match status" value="2"/>
</dbReference>
<dbReference type="CDD" id="cd00067">
    <property type="entry name" value="GAL4"/>
    <property type="match status" value="2"/>
</dbReference>
<dbReference type="Pfam" id="PF04082">
    <property type="entry name" value="Fungal_trans"/>
    <property type="match status" value="1"/>
</dbReference>
<dbReference type="GO" id="GO:0005634">
    <property type="term" value="C:nucleus"/>
    <property type="evidence" value="ECO:0007669"/>
    <property type="project" value="UniProtKB-SubCell"/>
</dbReference>
<dbReference type="HOGENOM" id="CLU_338358_0_0_1"/>
<feature type="compositionally biased region" description="Pro residues" evidence="6">
    <location>
        <begin position="624"/>
        <end position="638"/>
    </location>
</feature>
<dbReference type="VEuPathDB" id="FungiDB:SPBR_00207"/>
<evidence type="ECO:0000256" key="6">
    <source>
        <dbReference type="SAM" id="MobiDB-lite"/>
    </source>
</evidence>
<evidence type="ECO:0000256" key="4">
    <source>
        <dbReference type="ARBA" id="ARBA00023163"/>
    </source>
</evidence>
<dbReference type="Pfam" id="PF00172">
    <property type="entry name" value="Zn_clus"/>
    <property type="match status" value="2"/>
</dbReference>
<feature type="domain" description="Zn(2)-C6 fungal-type" evidence="7">
    <location>
        <begin position="21"/>
        <end position="51"/>
    </location>
</feature>
<dbReference type="GO" id="GO:0008270">
    <property type="term" value="F:zinc ion binding"/>
    <property type="evidence" value="ECO:0007669"/>
    <property type="project" value="InterPro"/>
</dbReference>
<evidence type="ECO:0000256" key="5">
    <source>
        <dbReference type="ARBA" id="ARBA00023242"/>
    </source>
</evidence>
<keyword evidence="3" id="KW-0805">Transcription regulation</keyword>
<dbReference type="InterPro" id="IPR007219">
    <property type="entry name" value="XnlR_reg_dom"/>
</dbReference>
<evidence type="ECO:0000313" key="8">
    <source>
        <dbReference type="EMBL" id="KIH89883.1"/>
    </source>
</evidence>
<feature type="compositionally biased region" description="Low complexity" evidence="6">
    <location>
        <begin position="684"/>
        <end position="698"/>
    </location>
</feature>
<keyword evidence="4" id="KW-0804">Transcription</keyword>
<dbReference type="EMBL" id="AWTV01000008">
    <property type="protein sequence ID" value="KIH89883.1"/>
    <property type="molecule type" value="Genomic_DNA"/>
</dbReference>
<dbReference type="Proteomes" id="UP000031575">
    <property type="component" value="Unassembled WGS sequence"/>
</dbReference>
<dbReference type="PROSITE" id="PS00463">
    <property type="entry name" value="ZN2_CY6_FUNGAL_1"/>
    <property type="match status" value="2"/>
</dbReference>
<feature type="domain" description="Zn(2)-C6 fungal-type" evidence="7">
    <location>
        <begin position="69"/>
        <end position="99"/>
    </location>
</feature>
<evidence type="ECO:0000256" key="1">
    <source>
        <dbReference type="ARBA" id="ARBA00004123"/>
    </source>
</evidence>
<sequence>MGDNFDARRTSPVKTRRSRRGCLTCRQRKVKCDETRDVCRNCFRLDARCTWETPGDSEPGRRRSRNWRACARCRDKKLRCTAPSSGPGCGQCLKAGATCDALSSMGGEAKPALSTTTVSEDTKASDNVTNTADDGASVDSIVPRQELLQILDAYFAGPHYFCYSTFLHRPSFMKMLDNGLIPRSLLLIVLATGLQVMGAVGGSRERSRRADAWADECRGLVVLDVFARISTTNLQTLLLLQRYEWHRGGHLSAWFLSGVAYRLAHALQLHLEPTDVCEGKGNTGNTVRLPPSVVETRRRLIWSCYVMDTVPDVHQSGTRPLQSLLDPAVIHSRLPCDEVQYERGEADRERGPGRHTRPSIGAYLISMVMLRQRILKYSWAMRAAAVALEECREEAAHDAAKGATRVWPWHDGSAFYALKQQLDGLAADLPAAYQLRSHASVPRHDRTAFYTFHTMFHAVYTDLLRIGTFVGRHMPAASPSRSGARRGSVVPPPAFVHACKVEQLKHACGIAHVVAQCLQQGGLASEHDPFMAICSCLAMRILVMERWREGRDGRAAEDAKEVLSLDDTRVKDGMAACLECAKRTARWSMPIRKLLLAVGDMALQYGHLLDLDEFRPPTQRQMPLTPPPVSRGPPPTRPMSPNLKLYGTSGLLERARDAHDREVVQSVEVVEGRFGGGSAEPEITVATTGAPTGAPTAVPTTLARPVPIPAPRPAHSDDSARSSLSLSAEALQIASNWADGTYDVPMAQTNFDWGSFEFGMNFVPMGDVGGVGSGGLPGSFPGSLSGSLPGSLPGSISGQELSDVLNVGVGAGVGADGGLGVPGVEFGIADGEGLDLHFGFY</sequence>
<comment type="subcellular location">
    <subcellularLocation>
        <location evidence="1">Nucleus</location>
    </subcellularLocation>
</comment>
<organism evidence="8 9">
    <name type="scientific">Sporothrix brasiliensis 5110</name>
    <dbReference type="NCBI Taxonomy" id="1398154"/>
    <lineage>
        <taxon>Eukaryota</taxon>
        <taxon>Fungi</taxon>
        <taxon>Dikarya</taxon>
        <taxon>Ascomycota</taxon>
        <taxon>Pezizomycotina</taxon>
        <taxon>Sordariomycetes</taxon>
        <taxon>Sordariomycetidae</taxon>
        <taxon>Ophiostomatales</taxon>
        <taxon>Ophiostomataceae</taxon>
        <taxon>Sporothrix</taxon>
    </lineage>
</organism>
<dbReference type="PANTHER" id="PTHR47338">
    <property type="entry name" value="ZN(II)2CYS6 TRANSCRIPTION FACTOR (EUROFUNG)-RELATED"/>
    <property type="match status" value="1"/>
</dbReference>
<dbReference type="SUPFAM" id="SSF57701">
    <property type="entry name" value="Zn2/Cys6 DNA-binding domain"/>
    <property type="match status" value="2"/>
</dbReference>
<dbReference type="GO" id="GO:0003677">
    <property type="term" value="F:DNA binding"/>
    <property type="evidence" value="ECO:0007669"/>
    <property type="project" value="InterPro"/>
</dbReference>
<proteinExistence type="predicted"/>